<evidence type="ECO:0000256" key="7">
    <source>
        <dbReference type="ARBA" id="ARBA00022801"/>
    </source>
</evidence>
<evidence type="ECO:0000256" key="9">
    <source>
        <dbReference type="ARBA" id="ARBA00023242"/>
    </source>
</evidence>
<evidence type="ECO:0000256" key="5">
    <source>
        <dbReference type="ARBA" id="ARBA00022670"/>
    </source>
</evidence>
<dbReference type="EC" id="3.4.25.1" evidence="3"/>
<dbReference type="Pfam" id="PF00227">
    <property type="entry name" value="Proteasome"/>
    <property type="match status" value="1"/>
</dbReference>
<dbReference type="Proteomes" id="UP001497744">
    <property type="component" value="Unassembled WGS sequence"/>
</dbReference>
<accession>A0AAV4LYP9</accession>
<dbReference type="GO" id="GO:0051603">
    <property type="term" value="P:proteolysis involved in protein catabolic process"/>
    <property type="evidence" value="ECO:0007669"/>
    <property type="project" value="InterPro"/>
</dbReference>
<dbReference type="PROSITE" id="PS00854">
    <property type="entry name" value="PROTEASOME_BETA_1"/>
    <property type="match status" value="1"/>
</dbReference>
<dbReference type="GO" id="GO:0005634">
    <property type="term" value="C:nucleus"/>
    <property type="evidence" value="ECO:0007669"/>
    <property type="project" value="UniProtKB-SubCell"/>
</dbReference>
<keyword evidence="9" id="KW-0539">Nucleus</keyword>
<name>A0AAV4LYP9_BABCB</name>
<proteinExistence type="predicted"/>
<keyword evidence="5" id="KW-0645">Protease</keyword>
<comment type="caution">
    <text evidence="10">The sequence shown here is derived from an EMBL/GenBank/DDBJ whole genome shotgun (WGS) entry which is preliminary data.</text>
</comment>
<dbReference type="GO" id="GO:0005839">
    <property type="term" value="C:proteasome core complex"/>
    <property type="evidence" value="ECO:0007669"/>
    <property type="project" value="InterPro"/>
</dbReference>
<evidence type="ECO:0000256" key="2">
    <source>
        <dbReference type="ARBA" id="ARBA00004123"/>
    </source>
</evidence>
<dbReference type="Gene3D" id="3.60.20.10">
    <property type="entry name" value="Glutamine Phosphoribosylpyrophosphate, subunit 1, domain 1"/>
    <property type="match status" value="1"/>
</dbReference>
<dbReference type="InterPro" id="IPR000243">
    <property type="entry name" value="Pept_T1A_subB"/>
</dbReference>
<evidence type="ECO:0000256" key="6">
    <source>
        <dbReference type="ARBA" id="ARBA00022698"/>
    </source>
</evidence>
<comment type="catalytic activity">
    <reaction evidence="1">
        <text>Cleavage of peptide bonds with very broad specificity.</text>
        <dbReference type="EC" id="3.4.25.1"/>
    </reaction>
</comment>
<evidence type="ECO:0000256" key="4">
    <source>
        <dbReference type="ARBA" id="ARBA00022490"/>
    </source>
</evidence>
<organism evidence="10 11">
    <name type="scientific">Babesia caballi</name>
    <dbReference type="NCBI Taxonomy" id="5871"/>
    <lineage>
        <taxon>Eukaryota</taxon>
        <taxon>Sar</taxon>
        <taxon>Alveolata</taxon>
        <taxon>Apicomplexa</taxon>
        <taxon>Aconoidasida</taxon>
        <taxon>Piroplasmida</taxon>
        <taxon>Babesiidae</taxon>
        <taxon>Babesia</taxon>
    </lineage>
</organism>
<dbReference type="RefSeq" id="XP_067716917.1">
    <property type="nucleotide sequence ID" value="XM_067860816.1"/>
</dbReference>
<sequence>MSGYVTGAAVVGMKFDGGVLLAADTKYSYGRQHRVRDAQRIQQLSADSIFCASGDAADQQFLTELLQAVVRREMLDNNNDAGSCRLDAESLHNYLSRVFYARRSKMNPLYNSAVVAGHSRGVPFLGYSDLYGTKYEDDFIVTGMGKYFAIGPLREKHSVKMSRAEARNLALGCMKLLFLRDCSAGGRIQIAYVTDRGVEFEEPLTLDTEWSNGPRGHYLGKHEQILGGVALLDGTTNLDGDAAVHVASGRPVLEHDLAEAEVTLGGEGDGVRRDVELDGVGELVHLLADVGELLGPQGDFGVVAVGVLGNAQRVLLDGHELQGEAHHAVVD</sequence>
<dbReference type="GO" id="GO:0005737">
    <property type="term" value="C:cytoplasm"/>
    <property type="evidence" value="ECO:0007669"/>
    <property type="project" value="TreeGrafter"/>
</dbReference>
<dbReference type="SUPFAM" id="SSF56235">
    <property type="entry name" value="N-terminal nucleophile aminohydrolases (Ntn hydrolases)"/>
    <property type="match status" value="1"/>
</dbReference>
<dbReference type="InterPro" id="IPR001353">
    <property type="entry name" value="Proteasome_sua/b"/>
</dbReference>
<keyword evidence="7" id="KW-0378">Hydrolase</keyword>
<dbReference type="PANTHER" id="PTHR32194:SF6">
    <property type="entry name" value="PROTEASOME SUBUNIT BETA"/>
    <property type="match status" value="1"/>
</dbReference>
<dbReference type="PANTHER" id="PTHR32194">
    <property type="entry name" value="METALLOPROTEASE TLDD"/>
    <property type="match status" value="1"/>
</dbReference>
<evidence type="ECO:0000313" key="11">
    <source>
        <dbReference type="Proteomes" id="UP001497744"/>
    </source>
</evidence>
<protein>
    <recommendedName>
        <fullName evidence="3">proteasome endopeptidase complex</fullName>
        <ecNumber evidence="3">3.4.25.1</ecNumber>
    </recommendedName>
</protein>
<dbReference type="InterPro" id="IPR016050">
    <property type="entry name" value="Proteasome_bsu_CS"/>
</dbReference>
<reference evidence="10 11" key="1">
    <citation type="submission" date="2021-06" db="EMBL/GenBank/DDBJ databases">
        <title>Genome sequence of Babesia caballi.</title>
        <authorList>
            <person name="Yamagishi J."/>
            <person name="Kidaka T."/>
            <person name="Ochi A."/>
        </authorList>
    </citation>
    <scope>NUCLEOTIDE SEQUENCE [LARGE SCALE GENOMIC DNA]</scope>
    <source>
        <strain evidence="10">USDA-D6B2</strain>
    </source>
</reference>
<dbReference type="EMBL" id="BPLF01000003">
    <property type="protein sequence ID" value="GIX64848.1"/>
    <property type="molecule type" value="Genomic_DNA"/>
</dbReference>
<dbReference type="PRINTS" id="PR00141">
    <property type="entry name" value="PROTEASOME"/>
</dbReference>
<keyword evidence="4" id="KW-0963">Cytoplasm</keyword>
<evidence type="ECO:0000256" key="1">
    <source>
        <dbReference type="ARBA" id="ARBA00001198"/>
    </source>
</evidence>
<comment type="subcellular location">
    <subcellularLocation>
        <location evidence="2">Nucleus</location>
    </subcellularLocation>
</comment>
<evidence type="ECO:0000256" key="8">
    <source>
        <dbReference type="ARBA" id="ARBA00022942"/>
    </source>
</evidence>
<dbReference type="InterPro" id="IPR029055">
    <property type="entry name" value="Ntn_hydrolases_N"/>
</dbReference>
<evidence type="ECO:0000313" key="10">
    <source>
        <dbReference type="EMBL" id="GIX64848.1"/>
    </source>
</evidence>
<keyword evidence="8 10" id="KW-0647">Proteasome</keyword>
<evidence type="ECO:0000256" key="3">
    <source>
        <dbReference type="ARBA" id="ARBA00012039"/>
    </source>
</evidence>
<keyword evidence="11" id="KW-1185">Reference proteome</keyword>
<keyword evidence="6" id="KW-0888">Threonine protease</keyword>
<dbReference type="GeneID" id="94196329"/>
<gene>
    <name evidence="10" type="ORF">BcabD6B2_42830</name>
</gene>
<dbReference type="GO" id="GO:0004298">
    <property type="term" value="F:threonine-type endopeptidase activity"/>
    <property type="evidence" value="ECO:0007669"/>
    <property type="project" value="UniProtKB-KW"/>
</dbReference>
<dbReference type="InterPro" id="IPR023333">
    <property type="entry name" value="Proteasome_suB-type"/>
</dbReference>
<dbReference type="AlphaFoldDB" id="A0AAV4LYP9"/>